<evidence type="ECO:0000256" key="2">
    <source>
        <dbReference type="ARBA" id="ARBA00022946"/>
    </source>
</evidence>
<evidence type="ECO:0000313" key="4">
    <source>
        <dbReference type="EMBL" id="RKF21099.1"/>
    </source>
</evidence>
<dbReference type="OrthoDB" id="9797825at2"/>
<keyword evidence="3" id="KW-0143">Chaperone</keyword>
<accession>A0A420EK79</accession>
<evidence type="ECO:0000313" key="5">
    <source>
        <dbReference type="Proteomes" id="UP000284395"/>
    </source>
</evidence>
<evidence type="ECO:0000256" key="1">
    <source>
        <dbReference type="ARBA" id="ARBA00008231"/>
    </source>
</evidence>
<dbReference type="PANTHER" id="PTHR21013:SF10">
    <property type="entry name" value="ATP SYNTHASE MITOCHONDRIAL F1 COMPLEX ASSEMBLY FACTOR 2"/>
    <property type="match status" value="1"/>
</dbReference>
<organism evidence="4 5">
    <name type="scientific">Altericroceibacterium spongiae</name>
    <dbReference type="NCBI Taxonomy" id="2320269"/>
    <lineage>
        <taxon>Bacteria</taxon>
        <taxon>Pseudomonadati</taxon>
        <taxon>Pseudomonadota</taxon>
        <taxon>Alphaproteobacteria</taxon>
        <taxon>Sphingomonadales</taxon>
        <taxon>Erythrobacteraceae</taxon>
        <taxon>Altericroceibacterium</taxon>
    </lineage>
</organism>
<dbReference type="SUPFAM" id="SSF160909">
    <property type="entry name" value="ATP12-like"/>
    <property type="match status" value="1"/>
</dbReference>
<keyword evidence="5" id="KW-1185">Reference proteome</keyword>
<dbReference type="InterPro" id="IPR023335">
    <property type="entry name" value="ATP12_ortho_dom_sf"/>
</dbReference>
<comment type="similarity">
    <text evidence="1">Belongs to the ATP12 family.</text>
</comment>
<dbReference type="GO" id="GO:0043461">
    <property type="term" value="P:proton-transporting ATP synthase complex assembly"/>
    <property type="evidence" value="ECO:0007669"/>
    <property type="project" value="InterPro"/>
</dbReference>
<comment type="caution">
    <text evidence="4">The sequence shown here is derived from an EMBL/GenBank/DDBJ whole genome shotgun (WGS) entry which is preliminary data.</text>
</comment>
<dbReference type="Gene3D" id="1.10.3580.10">
    <property type="entry name" value="ATP12 ATPase"/>
    <property type="match status" value="1"/>
</dbReference>
<dbReference type="Gene3D" id="3.30.2180.10">
    <property type="entry name" value="ATP12-like"/>
    <property type="match status" value="1"/>
</dbReference>
<gene>
    <name evidence="4" type="ORF">D6851_09190</name>
</gene>
<sequence length="233" mass="25489">MKRFYSDVNVTPAPGGFQVTLDGRGIKTAKGAAQIAPSRPLADAMAKEWAQQGEEIEPGRFILRDLADYAVDIVAPERAATQAGILAFGESDTLCYRADPGDALFERQSELWEPLLSETEQRHDIRFERISGIIHRPQPADTLAALQRHLGAQDDFTLAALQTCTSLAASLIIGLAAIAPDADAEGLFTLSNLEEDWQAELWGWDSEAEKARATRRDAFCHAVHFAKLARQTG</sequence>
<evidence type="ECO:0000256" key="3">
    <source>
        <dbReference type="ARBA" id="ARBA00023186"/>
    </source>
</evidence>
<dbReference type="InterPro" id="IPR042272">
    <property type="entry name" value="ATP12_ATP_synth-F1-assembly_N"/>
</dbReference>
<name>A0A420EK79_9SPHN</name>
<dbReference type="EMBL" id="RAPF01000004">
    <property type="protein sequence ID" value="RKF21099.1"/>
    <property type="molecule type" value="Genomic_DNA"/>
</dbReference>
<dbReference type="InterPro" id="IPR011419">
    <property type="entry name" value="ATP12_ATP_synth-F1-assembly"/>
</dbReference>
<dbReference type="RefSeq" id="WP_120324597.1">
    <property type="nucleotide sequence ID" value="NZ_RAPF01000004.1"/>
</dbReference>
<keyword evidence="2" id="KW-0809">Transit peptide</keyword>
<dbReference type="AlphaFoldDB" id="A0A420EK79"/>
<proteinExistence type="inferred from homology"/>
<protein>
    <submittedName>
        <fullName evidence="4">Molecular chaperone</fullName>
    </submittedName>
</protein>
<reference evidence="4 5" key="1">
    <citation type="submission" date="2018-09" db="EMBL/GenBank/DDBJ databases">
        <title>Altererythrobacter spongiae sp. nov., isolated from a marine sponge.</title>
        <authorList>
            <person name="Zhuang L."/>
            <person name="Luo L."/>
        </authorList>
    </citation>
    <scope>NUCLEOTIDE SEQUENCE [LARGE SCALE GENOMIC DNA]</scope>
    <source>
        <strain evidence="4 5">HN-Y73</strain>
    </source>
</reference>
<dbReference type="PANTHER" id="PTHR21013">
    <property type="entry name" value="ATP SYNTHASE MITOCHONDRIAL F1 COMPLEX ASSEMBLY FACTOR 2/ATP12 PROTEIN, MITOCHONDRIAL PRECURSOR"/>
    <property type="match status" value="1"/>
</dbReference>
<dbReference type="Proteomes" id="UP000284395">
    <property type="component" value="Unassembled WGS sequence"/>
</dbReference>
<dbReference type="Pfam" id="PF07542">
    <property type="entry name" value="ATP12"/>
    <property type="match status" value="1"/>
</dbReference>